<gene>
    <name evidence="1" type="ORF">TNCT_73661</name>
</gene>
<evidence type="ECO:0000313" key="1">
    <source>
        <dbReference type="EMBL" id="GFR24747.1"/>
    </source>
</evidence>
<evidence type="ECO:0000313" key="2">
    <source>
        <dbReference type="Proteomes" id="UP000887116"/>
    </source>
</evidence>
<proteinExistence type="predicted"/>
<keyword evidence="2" id="KW-1185">Reference proteome</keyword>
<sequence>MLPLHKADTNRFKSSVLPNIEGHEEYAELLNKLKNFSGPKISYTECRVNFNNKISFSKKPSSKNDWHCHREYHQLAFNEISGIIEEDVIKKGRCYLLVYLHELYIDSLEIYEKEKFYFYGTPPRRKNFENIF</sequence>
<dbReference type="EMBL" id="BMAO01008553">
    <property type="protein sequence ID" value="GFR24747.1"/>
    <property type="molecule type" value="Genomic_DNA"/>
</dbReference>
<reference evidence="1" key="1">
    <citation type="submission" date="2020-07" db="EMBL/GenBank/DDBJ databases">
        <title>Multicomponent nature underlies the extraordinary mechanical properties of spider dragline silk.</title>
        <authorList>
            <person name="Kono N."/>
            <person name="Nakamura H."/>
            <person name="Mori M."/>
            <person name="Yoshida Y."/>
            <person name="Ohtoshi R."/>
            <person name="Malay A.D."/>
            <person name="Moran D.A.P."/>
            <person name="Tomita M."/>
            <person name="Numata K."/>
            <person name="Arakawa K."/>
        </authorList>
    </citation>
    <scope>NUCLEOTIDE SEQUENCE</scope>
</reference>
<dbReference type="Proteomes" id="UP000887116">
    <property type="component" value="Unassembled WGS sequence"/>
</dbReference>
<protein>
    <submittedName>
        <fullName evidence="1">Uncharacterized protein</fullName>
    </submittedName>
</protein>
<comment type="caution">
    <text evidence="1">The sequence shown here is derived from an EMBL/GenBank/DDBJ whole genome shotgun (WGS) entry which is preliminary data.</text>
</comment>
<name>A0A8X6LXX2_TRICU</name>
<organism evidence="1 2">
    <name type="scientific">Trichonephila clavata</name>
    <name type="common">Joro spider</name>
    <name type="synonym">Nephila clavata</name>
    <dbReference type="NCBI Taxonomy" id="2740835"/>
    <lineage>
        <taxon>Eukaryota</taxon>
        <taxon>Metazoa</taxon>
        <taxon>Ecdysozoa</taxon>
        <taxon>Arthropoda</taxon>
        <taxon>Chelicerata</taxon>
        <taxon>Arachnida</taxon>
        <taxon>Araneae</taxon>
        <taxon>Araneomorphae</taxon>
        <taxon>Entelegynae</taxon>
        <taxon>Araneoidea</taxon>
        <taxon>Nephilidae</taxon>
        <taxon>Trichonephila</taxon>
    </lineage>
</organism>
<accession>A0A8X6LXX2</accession>
<dbReference type="AlphaFoldDB" id="A0A8X6LXX2"/>
<dbReference type="OrthoDB" id="7342638at2759"/>